<feature type="transmembrane region" description="Helical" evidence="1">
    <location>
        <begin position="34"/>
        <end position="52"/>
    </location>
</feature>
<keyword evidence="1" id="KW-0472">Membrane</keyword>
<evidence type="ECO:0000313" key="2">
    <source>
        <dbReference type="EMBL" id="CAB0030065.1"/>
    </source>
</evidence>
<evidence type="ECO:0000256" key="1">
    <source>
        <dbReference type="SAM" id="Phobius"/>
    </source>
</evidence>
<keyword evidence="3" id="KW-1185">Reference proteome</keyword>
<accession>A0A6H5HY04</accession>
<dbReference type="Proteomes" id="UP000479190">
    <property type="component" value="Unassembled WGS sequence"/>
</dbReference>
<dbReference type="AlphaFoldDB" id="A0A6H5HY04"/>
<keyword evidence="1" id="KW-0812">Transmembrane</keyword>
<dbReference type="EMBL" id="CADCXV010000413">
    <property type="protein sequence ID" value="CAB0030065.1"/>
    <property type="molecule type" value="Genomic_DNA"/>
</dbReference>
<organism evidence="2 3">
    <name type="scientific">Trichogramma brassicae</name>
    <dbReference type="NCBI Taxonomy" id="86971"/>
    <lineage>
        <taxon>Eukaryota</taxon>
        <taxon>Metazoa</taxon>
        <taxon>Ecdysozoa</taxon>
        <taxon>Arthropoda</taxon>
        <taxon>Hexapoda</taxon>
        <taxon>Insecta</taxon>
        <taxon>Pterygota</taxon>
        <taxon>Neoptera</taxon>
        <taxon>Endopterygota</taxon>
        <taxon>Hymenoptera</taxon>
        <taxon>Apocrita</taxon>
        <taxon>Proctotrupomorpha</taxon>
        <taxon>Chalcidoidea</taxon>
        <taxon>Trichogrammatidae</taxon>
        <taxon>Trichogramma</taxon>
    </lineage>
</organism>
<sequence>MVLPPPPPLLPLAFFAAAAGSFLAELAALATRRRSLIVVDEISAFFFFFISTQRTLHLRRRLSSLKSFVCGVSVYIYVRDERVQVLPTRATPVCANRRARTALLARIYIAAGIKYAEALEQHNMCARHGTWSLYETRWWYIYAEPLLRQRLYMLRKCAQEYYTSSARELPPWTVDCQSRESRPNADDFFFE</sequence>
<protein>
    <submittedName>
        <fullName evidence="2">Uncharacterized protein</fullName>
    </submittedName>
</protein>
<evidence type="ECO:0000313" key="3">
    <source>
        <dbReference type="Proteomes" id="UP000479190"/>
    </source>
</evidence>
<keyword evidence="1" id="KW-1133">Transmembrane helix</keyword>
<proteinExistence type="predicted"/>
<reference evidence="2 3" key="1">
    <citation type="submission" date="2020-02" db="EMBL/GenBank/DDBJ databases">
        <authorList>
            <person name="Ferguson B K."/>
        </authorList>
    </citation>
    <scope>NUCLEOTIDE SEQUENCE [LARGE SCALE GENOMIC DNA]</scope>
</reference>
<name>A0A6H5HY04_9HYME</name>
<gene>
    <name evidence="2" type="ORF">TBRA_LOCUS2081</name>
</gene>